<proteinExistence type="predicted"/>
<gene>
    <name evidence="1" type="ORF">ABS648_26975</name>
</gene>
<sequence>MTPYLYAGARGNLIRQQKNGWQQGLTGAARYFVHGTALTPSEVHRGGISPAHSTEYLVDENDAAIAGGRMIFTFPVCAGAGLPANASKSPAVGQLWGFNGHCYVFLVPIGTTYWSRGGTLGNAQEVAFPYEFASGDIYQYWAPSNNFVNHGGGGGSPRTNFQKVPWNAYLASRVAALAAI</sequence>
<name>A0AAU7Y1C4_9PSED</name>
<reference evidence="1" key="1">
    <citation type="submission" date="2023-08" db="EMBL/GenBank/DDBJ databases">
        <title>Increased levels of nutrients transform a symbiont into a lethal pathobiont.</title>
        <authorList>
            <person name="Lachnit T."/>
            <person name="Ulrich L."/>
            <person name="Willmer F.M."/>
            <person name="Hasenbein T."/>
            <person name="Steiner L.X."/>
            <person name="Wolters M."/>
            <person name="Herbst E.M."/>
            <person name="Deines P."/>
        </authorList>
    </citation>
    <scope>NUCLEOTIDE SEQUENCE</scope>
    <source>
        <strain evidence="1">T3</strain>
    </source>
</reference>
<organism evidence="1">
    <name type="scientific">Pseudomonas solani</name>
    <dbReference type="NCBI Taxonomy" id="2731552"/>
    <lineage>
        <taxon>Bacteria</taxon>
        <taxon>Pseudomonadati</taxon>
        <taxon>Pseudomonadota</taxon>
        <taxon>Gammaproteobacteria</taxon>
        <taxon>Pseudomonadales</taxon>
        <taxon>Pseudomonadaceae</taxon>
        <taxon>Pseudomonas</taxon>
    </lineage>
</organism>
<dbReference type="AlphaFoldDB" id="A0AAU7Y1C4"/>
<dbReference type="EMBL" id="CP158373">
    <property type="protein sequence ID" value="XBY63539.1"/>
    <property type="molecule type" value="Genomic_DNA"/>
</dbReference>
<dbReference type="RefSeq" id="WP_043244601.1">
    <property type="nucleotide sequence ID" value="NZ_CP146285.1"/>
</dbReference>
<protein>
    <submittedName>
        <fullName evidence="1">Uncharacterized protein</fullName>
    </submittedName>
</protein>
<accession>A0AAU7Y1C4</accession>
<evidence type="ECO:0000313" key="1">
    <source>
        <dbReference type="EMBL" id="XBY63539.1"/>
    </source>
</evidence>